<dbReference type="GO" id="GO:0016758">
    <property type="term" value="F:hexosyltransferase activity"/>
    <property type="evidence" value="ECO:0007669"/>
    <property type="project" value="UniProtKB-ARBA"/>
</dbReference>
<dbReference type="PANTHER" id="PTHR22916">
    <property type="entry name" value="GLYCOSYLTRANSFERASE"/>
    <property type="match status" value="1"/>
</dbReference>
<keyword evidence="3" id="KW-0808">Transferase</keyword>
<name>A0A1M5ZBH6_9FLAO</name>
<dbReference type="InterPro" id="IPR029044">
    <property type="entry name" value="Nucleotide-diphossugar_trans"/>
</dbReference>
<dbReference type="EMBL" id="QOVN01000005">
    <property type="protein sequence ID" value="RXG28051.1"/>
    <property type="molecule type" value="Genomic_DNA"/>
</dbReference>
<dbReference type="Proteomes" id="UP000290037">
    <property type="component" value="Unassembled WGS sequence"/>
</dbReference>
<dbReference type="InterPro" id="IPR001173">
    <property type="entry name" value="Glyco_trans_2-like"/>
</dbReference>
<reference evidence="3" key="2">
    <citation type="submission" date="2016-11" db="EMBL/GenBank/DDBJ databases">
        <authorList>
            <person name="Jaros S."/>
            <person name="Januszkiewicz K."/>
            <person name="Wedrychowicz H."/>
        </authorList>
    </citation>
    <scope>NUCLEOTIDE SEQUENCE [LARGE SCALE GENOMIC DNA]</scope>
    <source>
        <strain evidence="3">DSM 19859</strain>
    </source>
</reference>
<dbReference type="EMBL" id="FQXT01000005">
    <property type="protein sequence ID" value="SHI21580.1"/>
    <property type="molecule type" value="Genomic_DNA"/>
</dbReference>
<evidence type="ECO:0000313" key="3">
    <source>
        <dbReference type="EMBL" id="SHI21580.1"/>
    </source>
</evidence>
<reference evidence="4" key="1">
    <citation type="submission" date="2016-11" db="EMBL/GenBank/DDBJ databases">
        <authorList>
            <person name="Varghese N."/>
            <person name="Submissions S."/>
        </authorList>
    </citation>
    <scope>NUCLEOTIDE SEQUENCE [LARGE SCALE GENOMIC DNA]</scope>
    <source>
        <strain evidence="4">DSM 19859</strain>
    </source>
</reference>
<dbReference type="AlphaFoldDB" id="A0A1M5ZBH6"/>
<proteinExistence type="predicted"/>
<keyword evidence="5" id="KW-1185">Reference proteome</keyword>
<evidence type="ECO:0000259" key="1">
    <source>
        <dbReference type="Pfam" id="PF00535"/>
    </source>
</evidence>
<evidence type="ECO:0000313" key="5">
    <source>
        <dbReference type="Proteomes" id="UP000290037"/>
    </source>
</evidence>
<gene>
    <name evidence="2" type="ORF">DSM01_2558</name>
    <name evidence="3" type="ORF">SAMN04487999_2886</name>
</gene>
<dbReference type="Gene3D" id="3.90.550.10">
    <property type="entry name" value="Spore Coat Polysaccharide Biosynthesis Protein SpsA, Chain A"/>
    <property type="match status" value="1"/>
</dbReference>
<dbReference type="RefSeq" id="WP_072984167.1">
    <property type="nucleotide sequence ID" value="NZ_FQXT01000005.1"/>
</dbReference>
<feature type="domain" description="Glycosyltransferase 2-like" evidence="1">
    <location>
        <begin position="5"/>
        <end position="130"/>
    </location>
</feature>
<evidence type="ECO:0000313" key="4">
    <source>
        <dbReference type="Proteomes" id="UP000184240"/>
    </source>
</evidence>
<dbReference type="Pfam" id="PF00535">
    <property type="entry name" value="Glycos_transf_2"/>
    <property type="match status" value="1"/>
</dbReference>
<dbReference type="STRING" id="573501.SAMN04487999_2886"/>
<protein>
    <submittedName>
        <fullName evidence="3">Glycosyl transferase family 2</fullName>
    </submittedName>
</protein>
<dbReference type="OrthoDB" id="1142396at2"/>
<dbReference type="Proteomes" id="UP000184240">
    <property type="component" value="Unassembled WGS sequence"/>
</dbReference>
<reference evidence="2 5" key="3">
    <citation type="submission" date="2018-07" db="EMBL/GenBank/DDBJ databases">
        <title>Leeuwenhoekiella genomics.</title>
        <authorList>
            <person name="Tahon G."/>
            <person name="Willems A."/>
        </authorList>
    </citation>
    <scope>NUCLEOTIDE SEQUENCE [LARGE SCALE GENOMIC DNA]</scope>
    <source>
        <strain evidence="2 5">LMG 24856</strain>
    </source>
</reference>
<accession>A0A1M5ZBH6</accession>
<dbReference type="SUPFAM" id="SSF53448">
    <property type="entry name" value="Nucleotide-diphospho-sugar transferases"/>
    <property type="match status" value="1"/>
</dbReference>
<dbReference type="CDD" id="cd00761">
    <property type="entry name" value="Glyco_tranf_GTA_type"/>
    <property type="match status" value="1"/>
</dbReference>
<dbReference type="PANTHER" id="PTHR22916:SF64">
    <property type="entry name" value="TRANSFERASE, PUTATIVE-RELATED"/>
    <property type="match status" value="1"/>
</dbReference>
<organism evidence="3 4">
    <name type="scientific">Leeuwenhoekiella palythoae</name>
    <dbReference type="NCBI Taxonomy" id="573501"/>
    <lineage>
        <taxon>Bacteria</taxon>
        <taxon>Pseudomonadati</taxon>
        <taxon>Bacteroidota</taxon>
        <taxon>Flavobacteriia</taxon>
        <taxon>Flavobacteriales</taxon>
        <taxon>Flavobacteriaceae</taxon>
        <taxon>Leeuwenhoekiella</taxon>
    </lineage>
</organism>
<evidence type="ECO:0000313" key="2">
    <source>
        <dbReference type="EMBL" id="RXG28051.1"/>
    </source>
</evidence>
<sequence>MKLVIIIPAYNEAALIGKTLDSLLAQRFSAEKIVIVDDGSTDETPNVVLEYAEKNPSIQLIQKSSEAAHLPGSKVVQAFNYGLERLDTDYDILCKFDADLIFPENYLETVVKAFEQNQNLGMYGGFCYVERNGSWELENLTNKDHIRGALKSYRKACFEAIGGLKTAMGWDTLDELLAQYHVWEVATNETLHVKHLKPTGHTYSAKAKYKQGEAFYGMRYGLALTAIASGKLAFRKKSFKLFKDYLNGYFKAQKKHLPFLVTQEEGAFIRKLRWSKIKQKLF</sequence>